<dbReference type="OrthoDB" id="9833600at2"/>
<dbReference type="AlphaFoldDB" id="A0A4Y8PVS4"/>
<dbReference type="EMBL" id="MYFO01000031">
    <property type="protein sequence ID" value="TFE84840.1"/>
    <property type="molecule type" value="Genomic_DNA"/>
</dbReference>
<organism evidence="1 2">
    <name type="scientific">Paenibacillus athensensis</name>
    <dbReference type="NCBI Taxonomy" id="1967502"/>
    <lineage>
        <taxon>Bacteria</taxon>
        <taxon>Bacillati</taxon>
        <taxon>Bacillota</taxon>
        <taxon>Bacilli</taxon>
        <taxon>Bacillales</taxon>
        <taxon>Paenibacillaceae</taxon>
        <taxon>Paenibacillus</taxon>
    </lineage>
</organism>
<name>A0A4Y8PVS4_9BACL</name>
<sequence length="196" mass="22937">MSFKVYLADRVIEFQDIIELNAKQQNYIHQVSSNRTQSEWIALDKGIKIPLDSSQQTEIISLKNSLVAGKDRRDLIRDDTIVFTQHARERIAVRVDKATESTPPSVDSVLLVIQLVIDSDRVDAHAEWKGFTNLTYTLYHTEYDERFKITVSFEMINRERIRVITVSNEHIVELTKSLRDNPEMMEKLQEFKKKLR</sequence>
<keyword evidence="2" id="KW-1185">Reference proteome</keyword>
<dbReference type="RefSeq" id="WP_134755775.1">
    <property type="nucleotide sequence ID" value="NZ_MYFO02000002.1"/>
</dbReference>
<protein>
    <submittedName>
        <fullName evidence="1">Uncharacterized protein</fullName>
    </submittedName>
</protein>
<dbReference type="Proteomes" id="UP000298246">
    <property type="component" value="Unassembled WGS sequence"/>
</dbReference>
<evidence type="ECO:0000313" key="2">
    <source>
        <dbReference type="Proteomes" id="UP000298246"/>
    </source>
</evidence>
<reference evidence="1 2" key="1">
    <citation type="submission" date="2017-03" db="EMBL/GenBank/DDBJ databases">
        <title>Isolation of Levoglucosan Utilizing Bacteria.</title>
        <authorList>
            <person name="Arya A.S."/>
        </authorList>
    </citation>
    <scope>NUCLEOTIDE SEQUENCE [LARGE SCALE GENOMIC DNA]</scope>
    <source>
        <strain evidence="1 2">MEC069</strain>
    </source>
</reference>
<accession>A0A4Y8PVS4</accession>
<proteinExistence type="predicted"/>
<gene>
    <name evidence="1" type="ORF">B5M42_19240</name>
</gene>
<evidence type="ECO:0000313" key="1">
    <source>
        <dbReference type="EMBL" id="TFE84840.1"/>
    </source>
</evidence>
<comment type="caution">
    <text evidence="1">The sequence shown here is derived from an EMBL/GenBank/DDBJ whole genome shotgun (WGS) entry which is preliminary data.</text>
</comment>